<dbReference type="Gene3D" id="3.50.50.60">
    <property type="entry name" value="FAD/NAD(P)-binding domain"/>
    <property type="match status" value="1"/>
</dbReference>
<reference evidence="2 3" key="1">
    <citation type="submission" date="2016-10" db="EMBL/GenBank/DDBJ databases">
        <authorList>
            <person name="de Groot N.N."/>
        </authorList>
    </citation>
    <scope>NUCLEOTIDE SEQUENCE [LARGE SCALE GENOMIC DNA]</scope>
    <source>
        <strain evidence="2 3">CGMCC 4.6533</strain>
    </source>
</reference>
<dbReference type="STRING" id="633440.SAMN05421869_15320"/>
<dbReference type="SUPFAM" id="SSF51905">
    <property type="entry name" value="FAD/NAD(P)-binding domain"/>
    <property type="match status" value="1"/>
</dbReference>
<proteinExistence type="predicted"/>
<dbReference type="RefSeq" id="WP_090947182.1">
    <property type="nucleotide sequence ID" value="NZ_FNDJ01000053.1"/>
</dbReference>
<dbReference type="EMBL" id="FNDJ01000053">
    <property type="protein sequence ID" value="SDM71213.1"/>
    <property type="molecule type" value="Genomic_DNA"/>
</dbReference>
<dbReference type="PRINTS" id="PR00420">
    <property type="entry name" value="RNGMNOXGNASE"/>
</dbReference>
<accession>A0A1G9VGL2</accession>
<dbReference type="PANTHER" id="PTHR46865">
    <property type="entry name" value="OXIDOREDUCTASE-RELATED"/>
    <property type="match status" value="1"/>
</dbReference>
<evidence type="ECO:0000313" key="3">
    <source>
        <dbReference type="Proteomes" id="UP000199202"/>
    </source>
</evidence>
<dbReference type="GO" id="GO:0071949">
    <property type="term" value="F:FAD binding"/>
    <property type="evidence" value="ECO:0007669"/>
    <property type="project" value="InterPro"/>
</dbReference>
<dbReference type="Proteomes" id="UP000199202">
    <property type="component" value="Unassembled WGS sequence"/>
</dbReference>
<organism evidence="2 3">
    <name type="scientific">Nonomuraea jiangxiensis</name>
    <dbReference type="NCBI Taxonomy" id="633440"/>
    <lineage>
        <taxon>Bacteria</taxon>
        <taxon>Bacillati</taxon>
        <taxon>Actinomycetota</taxon>
        <taxon>Actinomycetes</taxon>
        <taxon>Streptosporangiales</taxon>
        <taxon>Streptosporangiaceae</taxon>
        <taxon>Nonomuraea</taxon>
    </lineage>
</organism>
<name>A0A1G9VGL2_9ACTN</name>
<dbReference type="AlphaFoldDB" id="A0A1G9VGL2"/>
<dbReference type="InterPro" id="IPR036188">
    <property type="entry name" value="FAD/NAD-bd_sf"/>
</dbReference>
<keyword evidence="3" id="KW-1185">Reference proteome</keyword>
<dbReference type="InterPro" id="IPR051704">
    <property type="entry name" value="FAD_aromatic-hydroxylase"/>
</dbReference>
<dbReference type="OrthoDB" id="3322136at2"/>
<evidence type="ECO:0000259" key="1">
    <source>
        <dbReference type="Pfam" id="PF01494"/>
    </source>
</evidence>
<feature type="domain" description="FAD-binding" evidence="1">
    <location>
        <begin position="4"/>
        <end position="324"/>
    </location>
</feature>
<protein>
    <submittedName>
        <fullName evidence="2">FAD-dependent urate hydroxylase</fullName>
    </submittedName>
</protein>
<sequence length="356" mass="37527">MTRRVLIIGAGLTGLALAHGLRRAKDIDVSIIEQAPVITEAGWAIGLTGRHVDALRQLGLTLEDIAADTVSRTILFDRETSVPVGIADMGIVVTSRSNLQLWLAKPVADLVRTGITPTAITDHGGHVEVGFSDGSTGEFDAVIGADGINSWTRHAVFAGPEPSYVGCAVIRFQVPNIDGLDVTAITSDGSLGYFILNGGTTLHGTLFLPGEADNHRDRTLAELAEPYRDLRGPLSSLVRAMRAEPTSFYANINQVVTDDWAKGRIALAGDAAHAMSPRIGQGAGVGFQDAAVLSELLALPDMPVPAALAGYATIRQPMARLVQQHSHTATLRTGQANGALDFGTLANVGTTHQRSH</sequence>
<dbReference type="InterPro" id="IPR002938">
    <property type="entry name" value="FAD-bd"/>
</dbReference>
<gene>
    <name evidence="2" type="ORF">SAMN05421869_15320</name>
</gene>
<dbReference type="Pfam" id="PF01494">
    <property type="entry name" value="FAD_binding_3"/>
    <property type="match status" value="1"/>
</dbReference>
<evidence type="ECO:0000313" key="2">
    <source>
        <dbReference type="EMBL" id="SDM71213.1"/>
    </source>
</evidence>